<feature type="region of interest" description="Disordered" evidence="1">
    <location>
        <begin position="55"/>
        <end position="86"/>
    </location>
</feature>
<gene>
    <name evidence="2" type="ORF">DPMN_009984</name>
</gene>
<proteinExistence type="predicted"/>
<dbReference type="Proteomes" id="UP000828390">
    <property type="component" value="Unassembled WGS sequence"/>
</dbReference>
<reference evidence="2" key="1">
    <citation type="journal article" date="2019" name="bioRxiv">
        <title>The Genome of the Zebra Mussel, Dreissena polymorpha: A Resource for Invasive Species Research.</title>
        <authorList>
            <person name="McCartney M.A."/>
            <person name="Auch B."/>
            <person name="Kono T."/>
            <person name="Mallez S."/>
            <person name="Zhang Y."/>
            <person name="Obille A."/>
            <person name="Becker A."/>
            <person name="Abrahante J.E."/>
            <person name="Garbe J."/>
            <person name="Badalamenti J.P."/>
            <person name="Herman A."/>
            <person name="Mangelson H."/>
            <person name="Liachko I."/>
            <person name="Sullivan S."/>
            <person name="Sone E.D."/>
            <person name="Koren S."/>
            <person name="Silverstein K.A.T."/>
            <person name="Beckman K.B."/>
            <person name="Gohl D.M."/>
        </authorList>
    </citation>
    <scope>NUCLEOTIDE SEQUENCE</scope>
    <source>
        <strain evidence="2">Duluth1</strain>
        <tissue evidence="2">Whole animal</tissue>
    </source>
</reference>
<evidence type="ECO:0000313" key="2">
    <source>
        <dbReference type="EMBL" id="KAH3885985.1"/>
    </source>
</evidence>
<evidence type="ECO:0000313" key="3">
    <source>
        <dbReference type="Proteomes" id="UP000828390"/>
    </source>
</evidence>
<dbReference type="EMBL" id="JAIWYP010000001">
    <property type="protein sequence ID" value="KAH3885985.1"/>
    <property type="molecule type" value="Genomic_DNA"/>
</dbReference>
<comment type="caution">
    <text evidence="2">The sequence shown here is derived from an EMBL/GenBank/DDBJ whole genome shotgun (WGS) entry which is preliminary data.</text>
</comment>
<keyword evidence="3" id="KW-1185">Reference proteome</keyword>
<feature type="compositionally biased region" description="Polar residues" evidence="1">
    <location>
        <begin position="60"/>
        <end position="74"/>
    </location>
</feature>
<accession>A0A9D4N1B2</accession>
<evidence type="ECO:0000256" key="1">
    <source>
        <dbReference type="SAM" id="MobiDB-lite"/>
    </source>
</evidence>
<dbReference type="AlphaFoldDB" id="A0A9D4N1B2"/>
<name>A0A9D4N1B2_DREPO</name>
<organism evidence="2 3">
    <name type="scientific">Dreissena polymorpha</name>
    <name type="common">Zebra mussel</name>
    <name type="synonym">Mytilus polymorpha</name>
    <dbReference type="NCBI Taxonomy" id="45954"/>
    <lineage>
        <taxon>Eukaryota</taxon>
        <taxon>Metazoa</taxon>
        <taxon>Spiralia</taxon>
        <taxon>Lophotrochozoa</taxon>
        <taxon>Mollusca</taxon>
        <taxon>Bivalvia</taxon>
        <taxon>Autobranchia</taxon>
        <taxon>Heteroconchia</taxon>
        <taxon>Euheterodonta</taxon>
        <taxon>Imparidentia</taxon>
        <taxon>Neoheterodontei</taxon>
        <taxon>Myida</taxon>
        <taxon>Dreissenoidea</taxon>
        <taxon>Dreissenidae</taxon>
        <taxon>Dreissena</taxon>
    </lineage>
</organism>
<reference evidence="2" key="2">
    <citation type="submission" date="2020-11" db="EMBL/GenBank/DDBJ databases">
        <authorList>
            <person name="McCartney M.A."/>
            <person name="Auch B."/>
            <person name="Kono T."/>
            <person name="Mallez S."/>
            <person name="Becker A."/>
            <person name="Gohl D.M."/>
            <person name="Silverstein K.A.T."/>
            <person name="Koren S."/>
            <person name="Bechman K.B."/>
            <person name="Herman A."/>
            <person name="Abrahante J.E."/>
            <person name="Garbe J."/>
        </authorList>
    </citation>
    <scope>NUCLEOTIDE SEQUENCE</scope>
    <source>
        <strain evidence="2">Duluth1</strain>
        <tissue evidence="2">Whole animal</tissue>
    </source>
</reference>
<sequence>MKSEFLKSSNRTATNNANTNVMYLYVSTVVRFCKHIFRRCSKTITTYGQLITIPLGGPSKSRSQRSQWESTSGSRDYGITVLTSRR</sequence>
<protein>
    <submittedName>
        <fullName evidence="2">Uncharacterized protein</fullName>
    </submittedName>
</protein>